<dbReference type="InterPro" id="IPR002347">
    <property type="entry name" value="SDR_fam"/>
</dbReference>
<evidence type="ECO:0008006" key="5">
    <source>
        <dbReference type="Google" id="ProtNLM"/>
    </source>
</evidence>
<dbReference type="PANTHER" id="PTHR44196:SF1">
    <property type="entry name" value="DEHYDROGENASE_REDUCTASE SDR FAMILY MEMBER 7B"/>
    <property type="match status" value="1"/>
</dbReference>
<accession>A0A2U8HM60</accession>
<keyword evidence="2" id="KW-0560">Oxidoreductase</keyword>
<organism evidence="3 4">
    <name type="scientific">Alloyangia pacifica</name>
    <dbReference type="NCBI Taxonomy" id="311180"/>
    <lineage>
        <taxon>Bacteria</taxon>
        <taxon>Pseudomonadati</taxon>
        <taxon>Pseudomonadota</taxon>
        <taxon>Alphaproteobacteria</taxon>
        <taxon>Rhodobacterales</taxon>
        <taxon>Roseobacteraceae</taxon>
        <taxon>Alloyangia</taxon>
    </lineage>
</organism>
<evidence type="ECO:0000256" key="1">
    <source>
        <dbReference type="ARBA" id="ARBA00006484"/>
    </source>
</evidence>
<evidence type="ECO:0000313" key="4">
    <source>
        <dbReference type="Proteomes" id="UP000244915"/>
    </source>
</evidence>
<dbReference type="PROSITE" id="PS00061">
    <property type="entry name" value="ADH_SHORT"/>
    <property type="match status" value="1"/>
</dbReference>
<proteinExistence type="inferred from homology"/>
<dbReference type="PRINTS" id="PR00081">
    <property type="entry name" value="GDHRDH"/>
</dbReference>
<dbReference type="InterPro" id="IPR036291">
    <property type="entry name" value="NAD(P)-bd_dom_sf"/>
</dbReference>
<dbReference type="GO" id="GO:0016491">
    <property type="term" value="F:oxidoreductase activity"/>
    <property type="evidence" value="ECO:0007669"/>
    <property type="project" value="UniProtKB-KW"/>
</dbReference>
<dbReference type="Proteomes" id="UP000244915">
    <property type="component" value="Plasmid unnamed5"/>
</dbReference>
<dbReference type="PANTHER" id="PTHR44196">
    <property type="entry name" value="DEHYDROGENASE/REDUCTASE SDR FAMILY MEMBER 7B"/>
    <property type="match status" value="1"/>
</dbReference>
<gene>
    <name evidence="3" type="ORF">CEW88_24060</name>
</gene>
<evidence type="ECO:0000313" key="3">
    <source>
        <dbReference type="EMBL" id="AWI86843.1"/>
    </source>
</evidence>
<sequence>MTDSPVMMLTGGSRGIGAEIARAAQALGWHVSLGLRDPARVPEGLDPALLDTFAYDATVRDAEAAWAGAVMAQHGRIDAIVASAGLFTSSSIVEAPEAEVDTLLEVNLRAPRRLAMASWDALKAAGRGRVIILGSLSGKRVASAGSGLYSVSKFAAVGLAHALRYEGWDHGIRATAVCPGLVATDMGETAAAGSRAAQQMTQPEEVAHLVMEAIGLSNTASVPEIHINCRTDGIF</sequence>
<dbReference type="AlphaFoldDB" id="A0A2U8HM60"/>
<dbReference type="KEGG" id="ypac:CEW88_24060"/>
<dbReference type="GO" id="GO:0016020">
    <property type="term" value="C:membrane"/>
    <property type="evidence" value="ECO:0007669"/>
    <property type="project" value="TreeGrafter"/>
</dbReference>
<dbReference type="OrthoDB" id="9792355at2"/>
<dbReference type="RefSeq" id="WP_108970939.1">
    <property type="nucleotide sequence ID" value="NZ_CP022195.1"/>
</dbReference>
<geneLocation type="plasmid" evidence="3 4">
    <name>unnamed5</name>
</geneLocation>
<dbReference type="InterPro" id="IPR020904">
    <property type="entry name" value="Sc_DH/Rdtase_CS"/>
</dbReference>
<dbReference type="Gene3D" id="3.40.50.720">
    <property type="entry name" value="NAD(P)-binding Rossmann-like Domain"/>
    <property type="match status" value="1"/>
</dbReference>
<dbReference type="SUPFAM" id="SSF51735">
    <property type="entry name" value="NAD(P)-binding Rossmann-fold domains"/>
    <property type="match status" value="1"/>
</dbReference>
<reference evidence="3 4" key="1">
    <citation type="submission" date="2017-06" db="EMBL/GenBank/DDBJ databases">
        <title>Yangia sp. YSBP01 complete genome sequence.</title>
        <authorList>
            <person name="Woo J.-H."/>
            <person name="Kim H.-S."/>
        </authorList>
    </citation>
    <scope>NUCLEOTIDE SEQUENCE [LARGE SCALE GENOMIC DNA]</scope>
    <source>
        <strain evidence="3 4">YSBP01</strain>
        <plasmid evidence="3 4">unnamed5</plasmid>
    </source>
</reference>
<name>A0A2U8HM60_9RHOB</name>
<comment type="similarity">
    <text evidence="1">Belongs to the short-chain dehydrogenases/reductases (SDR) family.</text>
</comment>
<dbReference type="Pfam" id="PF00106">
    <property type="entry name" value="adh_short"/>
    <property type="match status" value="1"/>
</dbReference>
<dbReference type="EMBL" id="CP022195">
    <property type="protein sequence ID" value="AWI86843.1"/>
    <property type="molecule type" value="Genomic_DNA"/>
</dbReference>
<protein>
    <recommendedName>
        <fullName evidence="5">Short-chain dehydrogenase</fullName>
    </recommendedName>
</protein>
<keyword evidence="3" id="KW-0614">Plasmid</keyword>
<evidence type="ECO:0000256" key="2">
    <source>
        <dbReference type="ARBA" id="ARBA00023002"/>
    </source>
</evidence>